<proteinExistence type="predicted"/>
<evidence type="ECO:0000313" key="1">
    <source>
        <dbReference type="EMBL" id="KAI5667540.1"/>
    </source>
</evidence>
<comment type="caution">
    <text evidence="1">The sequence shown here is derived from an EMBL/GenBank/DDBJ whole genome shotgun (WGS) entry which is preliminary data.</text>
</comment>
<keyword evidence="2" id="KW-1185">Reference proteome</keyword>
<organism evidence="1 2">
    <name type="scientific">Catharanthus roseus</name>
    <name type="common">Madagascar periwinkle</name>
    <name type="synonym">Vinca rosea</name>
    <dbReference type="NCBI Taxonomy" id="4058"/>
    <lineage>
        <taxon>Eukaryota</taxon>
        <taxon>Viridiplantae</taxon>
        <taxon>Streptophyta</taxon>
        <taxon>Embryophyta</taxon>
        <taxon>Tracheophyta</taxon>
        <taxon>Spermatophyta</taxon>
        <taxon>Magnoliopsida</taxon>
        <taxon>eudicotyledons</taxon>
        <taxon>Gunneridae</taxon>
        <taxon>Pentapetalae</taxon>
        <taxon>asterids</taxon>
        <taxon>lamiids</taxon>
        <taxon>Gentianales</taxon>
        <taxon>Apocynaceae</taxon>
        <taxon>Rauvolfioideae</taxon>
        <taxon>Vinceae</taxon>
        <taxon>Catharanthinae</taxon>
        <taxon>Catharanthus</taxon>
    </lineage>
</organism>
<sequence length="221" mass="24926">MRPRGDSTSQASVNDSGYFKVSTTPTQQHLYDAGSGSARSIDGKHRNIRRSGPLDYSSSRKVKHAEGSSSASTGPSPLPRTSLGRCGFSRGWTEWQPLSTGRTQERVRDLWNLEHGCEIIDIEHGYAVVRFYSKEDYLHVLEEGPWIVMGHHLTVSRWRPNFRPSVDVFTSRLAWIRLPEILVELFQEELLMQMGNKVGKAVLINQTTLSVTRGRVTRLCA</sequence>
<evidence type="ECO:0000313" key="2">
    <source>
        <dbReference type="Proteomes" id="UP001060085"/>
    </source>
</evidence>
<name>A0ACC0B4F7_CATRO</name>
<dbReference type="EMBL" id="CM044704">
    <property type="protein sequence ID" value="KAI5667540.1"/>
    <property type="molecule type" value="Genomic_DNA"/>
</dbReference>
<accession>A0ACC0B4F7</accession>
<reference evidence="2" key="1">
    <citation type="journal article" date="2023" name="Nat. Plants">
        <title>Single-cell RNA sequencing provides a high-resolution roadmap for understanding the multicellular compartmentation of specialized metabolism.</title>
        <authorList>
            <person name="Sun S."/>
            <person name="Shen X."/>
            <person name="Li Y."/>
            <person name="Li Y."/>
            <person name="Wang S."/>
            <person name="Li R."/>
            <person name="Zhang H."/>
            <person name="Shen G."/>
            <person name="Guo B."/>
            <person name="Wei J."/>
            <person name="Xu J."/>
            <person name="St-Pierre B."/>
            <person name="Chen S."/>
            <person name="Sun C."/>
        </authorList>
    </citation>
    <scope>NUCLEOTIDE SEQUENCE [LARGE SCALE GENOMIC DNA]</scope>
</reference>
<gene>
    <name evidence="1" type="ORF">M9H77_17393</name>
</gene>
<protein>
    <submittedName>
        <fullName evidence="1">Uncharacterized protein</fullName>
    </submittedName>
</protein>
<dbReference type="Proteomes" id="UP001060085">
    <property type="component" value="Linkage Group LG04"/>
</dbReference>